<evidence type="ECO:0000256" key="5">
    <source>
        <dbReference type="ARBA" id="ARBA00023134"/>
    </source>
</evidence>
<dbReference type="PANTHER" id="PTHR21231:SF7">
    <property type="entry name" value="GPN-LOOP GTPASE 3"/>
    <property type="match status" value="1"/>
</dbReference>
<dbReference type="Proteomes" id="UP000240830">
    <property type="component" value="Unassembled WGS sequence"/>
</dbReference>
<name>A0A2H9TLS7_9FUNG</name>
<dbReference type="GO" id="GO:0005525">
    <property type="term" value="F:GTP binding"/>
    <property type="evidence" value="ECO:0007669"/>
    <property type="project" value="UniProtKB-KW"/>
</dbReference>
<evidence type="ECO:0000256" key="6">
    <source>
        <dbReference type="RuleBase" id="RU365059"/>
    </source>
</evidence>
<reference evidence="7 8" key="1">
    <citation type="submission" date="2016-10" db="EMBL/GenBank/DDBJ databases">
        <title>The genome of Paramicrosporidium saccamoebae is the missing link in understanding Cryptomycota and Microsporidia evolution.</title>
        <authorList>
            <person name="Quandt C.A."/>
            <person name="Beaudet D."/>
            <person name="Corsaro D."/>
            <person name="Michel R."/>
            <person name="Corradi N."/>
            <person name="James T."/>
        </authorList>
    </citation>
    <scope>NUCLEOTIDE SEQUENCE [LARGE SCALE GENOMIC DNA]</scope>
    <source>
        <strain evidence="7 8">KSL3</strain>
    </source>
</reference>
<dbReference type="InterPro" id="IPR004130">
    <property type="entry name" value="Gpn"/>
</dbReference>
<keyword evidence="5 6" id="KW-0342">GTP-binding</keyword>
<dbReference type="CDD" id="cd17872">
    <property type="entry name" value="GPN3"/>
    <property type="match status" value="1"/>
</dbReference>
<dbReference type="PANTHER" id="PTHR21231">
    <property type="entry name" value="XPA-BINDING PROTEIN 1-RELATED"/>
    <property type="match status" value="1"/>
</dbReference>
<organism evidence="7 8">
    <name type="scientific">Paramicrosporidium saccamoebae</name>
    <dbReference type="NCBI Taxonomy" id="1246581"/>
    <lineage>
        <taxon>Eukaryota</taxon>
        <taxon>Fungi</taxon>
        <taxon>Fungi incertae sedis</taxon>
        <taxon>Cryptomycota</taxon>
        <taxon>Cryptomycota incertae sedis</taxon>
        <taxon>Paramicrosporidium</taxon>
    </lineage>
</organism>
<evidence type="ECO:0000256" key="1">
    <source>
        <dbReference type="ARBA" id="ARBA00005290"/>
    </source>
</evidence>
<evidence type="ECO:0000256" key="2">
    <source>
        <dbReference type="ARBA" id="ARBA00014587"/>
    </source>
</evidence>
<keyword evidence="8" id="KW-1185">Reference proteome</keyword>
<comment type="subunit">
    <text evidence="6">Binds to RNA polymerase II (RNAPII).</text>
</comment>
<comment type="caution">
    <text evidence="7">The sequence shown here is derived from an EMBL/GenBank/DDBJ whole genome shotgun (WGS) entry which is preliminary data.</text>
</comment>
<gene>
    <name evidence="7" type="ORF">PSACC_01490</name>
</gene>
<dbReference type="EMBL" id="MTSL01000107">
    <property type="protein sequence ID" value="PJF18694.1"/>
    <property type="molecule type" value="Genomic_DNA"/>
</dbReference>
<dbReference type="Gene3D" id="3.40.50.300">
    <property type="entry name" value="P-loop containing nucleotide triphosphate hydrolases"/>
    <property type="match status" value="1"/>
</dbReference>
<evidence type="ECO:0000256" key="4">
    <source>
        <dbReference type="ARBA" id="ARBA00022801"/>
    </source>
</evidence>
<comment type="similarity">
    <text evidence="1 6">Belongs to the GPN-loop GTPase family.</text>
</comment>
<proteinExistence type="inferred from homology"/>
<keyword evidence="3 6" id="KW-0547">Nucleotide-binding</keyword>
<dbReference type="GO" id="GO:0007064">
    <property type="term" value="P:mitotic sister chromatid cohesion"/>
    <property type="evidence" value="ECO:0007669"/>
    <property type="project" value="EnsemblFungi"/>
</dbReference>
<comment type="function">
    <text evidence="6">Small GTPase required for proper nuclear import of RNA polymerase II and III (RNAPII and RNAPIII). May act at an RNAP assembly step prior to nuclear import.</text>
</comment>
<protein>
    <recommendedName>
        <fullName evidence="2 6">GPN-loop GTPase 3</fullName>
    </recommendedName>
</protein>
<dbReference type="InterPro" id="IPR027417">
    <property type="entry name" value="P-loop_NTPase"/>
</dbReference>
<dbReference type="InterPro" id="IPR030228">
    <property type="entry name" value="Gpn3"/>
</dbReference>
<dbReference type="AlphaFoldDB" id="A0A2H9TLS7"/>
<dbReference type="Pfam" id="PF03029">
    <property type="entry name" value="ATP_bind_1"/>
    <property type="match status" value="1"/>
</dbReference>
<dbReference type="OrthoDB" id="5839at2759"/>
<accession>A0A2H9TLS7</accession>
<dbReference type="GO" id="GO:0003924">
    <property type="term" value="F:GTPase activity"/>
    <property type="evidence" value="ECO:0007669"/>
    <property type="project" value="TreeGrafter"/>
</dbReference>
<dbReference type="SUPFAM" id="SSF52540">
    <property type="entry name" value="P-loop containing nucleoside triphosphate hydrolases"/>
    <property type="match status" value="1"/>
</dbReference>
<dbReference type="GO" id="GO:0006606">
    <property type="term" value="P:protein import into nucleus"/>
    <property type="evidence" value="ECO:0007669"/>
    <property type="project" value="EnsemblFungi"/>
</dbReference>
<evidence type="ECO:0000256" key="3">
    <source>
        <dbReference type="ARBA" id="ARBA00022741"/>
    </source>
</evidence>
<sequence>MSSGAALFIMGPAGSGKVVISQYSLTLGRVAHLINLDPAADHFDYEPSKDIKELIAVEDAMEELQYGPNGGLMFCLEYLLENIEWLTTDLGEYQDEFLIVDCPGQIELYTHSDIMSRIVSVFQTADYKPCGIYLMESLFLQDVTKFFAGVLTATSAMLQIGIPHLNVISKMDLLESRRDGGDTDEKDDEDVGDDLHHLHRYFYPDPSLLNEQMSDSTRPKFLELNRAIVQLIDEFDMVNFIPLNIKKEI</sequence>
<evidence type="ECO:0000313" key="8">
    <source>
        <dbReference type="Proteomes" id="UP000240830"/>
    </source>
</evidence>
<dbReference type="STRING" id="1246581.A0A2H9TLS7"/>
<evidence type="ECO:0000313" key="7">
    <source>
        <dbReference type="EMBL" id="PJF18694.1"/>
    </source>
</evidence>
<keyword evidence="4 6" id="KW-0378">Hydrolase</keyword>